<comment type="caution">
    <text evidence="3">The sequence shown here is derived from an EMBL/GenBank/DDBJ whole genome shotgun (WGS) entry which is preliminary data.</text>
</comment>
<evidence type="ECO:0008006" key="5">
    <source>
        <dbReference type="Google" id="ProtNLM"/>
    </source>
</evidence>
<dbReference type="InterPro" id="IPR011009">
    <property type="entry name" value="Kinase-like_dom_sf"/>
</dbReference>
<organism evidence="3 4">
    <name type="scientific">Pedosphaera parvula (strain Ellin514)</name>
    <dbReference type="NCBI Taxonomy" id="320771"/>
    <lineage>
        <taxon>Bacteria</taxon>
        <taxon>Pseudomonadati</taxon>
        <taxon>Verrucomicrobiota</taxon>
        <taxon>Pedosphaerae</taxon>
        <taxon>Pedosphaerales</taxon>
        <taxon>Pedosphaeraceae</taxon>
        <taxon>Pedosphaera</taxon>
    </lineage>
</organism>
<dbReference type="Pfam" id="PF13086">
    <property type="entry name" value="AAA_11"/>
    <property type="match status" value="2"/>
</dbReference>
<dbReference type="Pfam" id="PF13087">
    <property type="entry name" value="AAA_12"/>
    <property type="match status" value="1"/>
</dbReference>
<evidence type="ECO:0000313" key="4">
    <source>
        <dbReference type="Proteomes" id="UP000003688"/>
    </source>
</evidence>
<dbReference type="InterPro" id="IPR027417">
    <property type="entry name" value="P-loop_NTPase"/>
</dbReference>
<dbReference type="CDD" id="cd18808">
    <property type="entry name" value="SF1_C_Upf1"/>
    <property type="match status" value="1"/>
</dbReference>
<dbReference type="InterPro" id="IPR041677">
    <property type="entry name" value="DNA2/NAM7_AAA_11"/>
</dbReference>
<dbReference type="SUPFAM" id="SSF52540">
    <property type="entry name" value="P-loop containing nucleoside triphosphate hydrolases"/>
    <property type="match status" value="1"/>
</dbReference>
<dbReference type="Gene3D" id="1.10.510.10">
    <property type="entry name" value="Transferase(Phosphotransferase) domain 1"/>
    <property type="match status" value="1"/>
</dbReference>
<dbReference type="Proteomes" id="UP000003688">
    <property type="component" value="Unassembled WGS sequence"/>
</dbReference>
<feature type="domain" description="DNA2/NAM7 helicase-like C-terminal" evidence="2">
    <location>
        <begin position="1349"/>
        <end position="1561"/>
    </location>
</feature>
<evidence type="ECO:0000313" key="3">
    <source>
        <dbReference type="EMBL" id="EEF59341.1"/>
    </source>
</evidence>
<sequence length="1577" mass="177901">MNSEENSFLQFLRTGIERGGFETDDVLAVVLPLMRQTLSIHQAGKVAPLKGVHDLRMTTEGQLTFDEAKAVAPEKALSRIADLQVKVSHAVEVVGESRRVSDIDAASLNISNLSVGRLGEELAKPVYLPDYASWEHAVGHHDELTDIFSLGLILASFACGLDFTDVDDLEIFASSRENLFSVNKRLHPVMASVIVQMTELNRHKRAQDLPQLIHRLTNHREQPGEIDLSRIKGFKESPLQGKRKLIQAHLRDRLFEISRRNRLIHFKPTLHTLNLTIASVPLLLDYRNIKLEQLFVWHKDLATTVAEGAPMSLGKYLRFEDAPYIPGVLDKIISEARRDRAEYGFAQLRLVICFLRWNNLKEAANERIHSPLLLLPVELKKKKGVRDNYVLDPTSSVAEVNPALRHHLKELYNLDLPESVDLRETSLDQFHEMLQARIRASEPGVTLNKIEKPQIELIHEKARQRVDQYRRRMKLRARPTRNHGPGDYSYERENFRPLGLQIFQQKVKPTPAPLRDVVGAPPQPRLPHIVDPEPAPESGKVLETERQMFSLRGGENQNPYSWDFDLCSITLGNFNYRKMTLVSDFTNLIETDMASGAFDTIFSLSPKPAEETAPPLELRDQHLIISCDATQASAIALARTGRSYIIQGPPGTGKSQTITNLIADYVARGKRVLFVCEKRAAIDVVFHRLRQQGLDELCCLIHDSQADKKEFIQNLKQTYEKFLSQADEDGGEKALAATLQAMEQDLTNLKRFSDAMLETPACAGVPLRLLLHRLVEICGRYSALSPALEEQLPEYPLWLEHGDLVNRLGAVLAELGEEPCFAKHPARWLGKGILNADRPLEALGTCLEKAESLLDAVENALEMSRLPAELWDTIEEIQRILEFAVQVRPLAERGLLGLLNPNSPASNAFNSLGTELQEKGQTYSLAHEKVAGWKEPLTPDDTQNALAQARAFEKSIFRFLQPAFWRLRKTLQARYDFGRHAVAPSWVKMLEELASAQQAQAAYENSRNQAQQAWHADDLELFMNLVTELRATPGLTHPSVRALLPKLLESVDAKELVENLASIHANFIQLSETLGFLLAEHEQFDFPELTQTLAALRQQTGTLPELLPILGELTELPQEFARALRHVPLRVDKFEGAMGGKSLNLVYRQDRAVSRFEGRTLEQRMARLEKHYREWLGLNARCIRAAVKRKFLEHVNVSSLPASQLTAEQKIFKKDYAAGRRDLEHEFGKTMRYKSIRDLAAENTGAVIQDLKPIWLMSPLSVSDALPLDPQLFDVVIFDEASQIPLEEAIPALYRSNQVIVVGDEMQLPPTTFFASSRGEEETVMVEEEGEQIEVDLDADSFLTQSATNLPSTLLAWHYRSRYEPLISFSNAAFYSGNLFTIPDRQRVLSGQAELVVTTAEQGNENVDALLQRSISFHLMEKGVYSERRNPGEAAYIAELTRGLLQKETKLSIGIVAFSEAQQTEIEEALSRLAEEDADFAHRLEAEYTREENDQFCGLIVKNLENVQGDERDIIILSICYGYDANGKMLMNFGPINQRGGEKRLNVIFSRAKHHMAVISSIRHLRSRMITTMAQTA</sequence>
<dbReference type="PANTHER" id="PTHR10887">
    <property type="entry name" value="DNA2/NAM7 HELICASE FAMILY"/>
    <property type="match status" value="1"/>
</dbReference>
<feature type="domain" description="DNA2/NAM7 helicase helicase" evidence="1">
    <location>
        <begin position="1258"/>
        <end position="1313"/>
    </location>
</feature>
<name>B9XLD8_PEDPL</name>
<dbReference type="InterPro" id="IPR041679">
    <property type="entry name" value="DNA2/NAM7-like_C"/>
</dbReference>
<dbReference type="InterPro" id="IPR025103">
    <property type="entry name" value="DUF4011"/>
</dbReference>
<keyword evidence="4" id="KW-1185">Reference proteome</keyword>
<dbReference type="GO" id="GO:0004386">
    <property type="term" value="F:helicase activity"/>
    <property type="evidence" value="ECO:0007669"/>
    <property type="project" value="InterPro"/>
</dbReference>
<evidence type="ECO:0000259" key="2">
    <source>
        <dbReference type="Pfam" id="PF13087"/>
    </source>
</evidence>
<dbReference type="RefSeq" id="WP_007416627.1">
    <property type="nucleotide sequence ID" value="NZ_ABOX02000029.1"/>
</dbReference>
<accession>B9XLD8</accession>
<reference evidence="3 4" key="1">
    <citation type="journal article" date="2011" name="J. Bacteriol.">
        <title>Genome sequence of 'Pedosphaera parvula' Ellin514, an aerobic Verrucomicrobial isolate from pasture soil.</title>
        <authorList>
            <person name="Kant R."/>
            <person name="van Passel M.W."/>
            <person name="Sangwan P."/>
            <person name="Palva A."/>
            <person name="Lucas S."/>
            <person name="Copeland A."/>
            <person name="Lapidus A."/>
            <person name="Glavina Del Rio T."/>
            <person name="Dalin E."/>
            <person name="Tice H."/>
            <person name="Bruce D."/>
            <person name="Goodwin L."/>
            <person name="Pitluck S."/>
            <person name="Chertkov O."/>
            <person name="Larimer F.W."/>
            <person name="Land M.L."/>
            <person name="Hauser L."/>
            <person name="Brettin T.S."/>
            <person name="Detter J.C."/>
            <person name="Han S."/>
            <person name="de Vos W.M."/>
            <person name="Janssen P.H."/>
            <person name="Smidt H."/>
        </authorList>
    </citation>
    <scope>NUCLEOTIDE SEQUENCE [LARGE SCALE GENOMIC DNA]</scope>
    <source>
        <strain evidence="3 4">Ellin514</strain>
    </source>
</reference>
<proteinExistence type="predicted"/>
<dbReference type="EMBL" id="ABOX02000029">
    <property type="protein sequence ID" value="EEF59341.1"/>
    <property type="molecule type" value="Genomic_DNA"/>
</dbReference>
<dbReference type="PANTHER" id="PTHR10887:SF495">
    <property type="entry name" value="HELICASE SENATAXIN ISOFORM X1-RELATED"/>
    <property type="match status" value="1"/>
</dbReference>
<dbReference type="InterPro" id="IPR047187">
    <property type="entry name" value="SF1_C_Upf1"/>
</dbReference>
<evidence type="ECO:0000259" key="1">
    <source>
        <dbReference type="Pfam" id="PF13086"/>
    </source>
</evidence>
<dbReference type="InterPro" id="IPR045055">
    <property type="entry name" value="DNA2/NAM7-like"/>
</dbReference>
<gene>
    <name evidence="3" type="ORF">Cflav_PD1889</name>
</gene>
<dbReference type="Gene3D" id="3.40.50.300">
    <property type="entry name" value="P-loop containing nucleotide triphosphate hydrolases"/>
    <property type="match status" value="3"/>
</dbReference>
<protein>
    <recommendedName>
        <fullName evidence="5">DNA helicase</fullName>
    </recommendedName>
</protein>
<dbReference type="STRING" id="320771.Cflav_PD1889"/>
<feature type="domain" description="DNA2/NAM7 helicase helicase" evidence="1">
    <location>
        <begin position="628"/>
        <end position="749"/>
    </location>
</feature>
<dbReference type="Pfam" id="PF13195">
    <property type="entry name" value="DUF4011"/>
    <property type="match status" value="1"/>
</dbReference>
<dbReference type="SUPFAM" id="SSF56112">
    <property type="entry name" value="Protein kinase-like (PK-like)"/>
    <property type="match status" value="1"/>
</dbReference>